<sequence>MRTSPVPFPHPHFVHQLCKRTQAFLLLTQRRERMSLFRNQMMPYEHLKLLIHLRAALTNIITILVVVLWNVEANAFYRIVGDSSTRCIDQADDELVQAEDIHLSDERSFGDPSSPVLPPSSPPTSQISACNLFNSAPVLAQEDEREASQSADLPELQEGLTREKMNLSDALPPSSPVLFSSQPRASSPDRIFDSSPPDWARVSPLTSPQLFPAIDDKEDTLESSFSLDTDSISDDHGAAGSIVLGKRKVEDEETESSMDQKRAKLEEGITLPPPPNPKRPTQASQKKQYRKLVKPFRSPLVNIEDVLAGKDAVYASGHARSRTPDVHSAKGGASSISKSPLKEEQLGTTHLTAVTANKDRTAKVAKPFRAPSSMSLPASISVTAHTTSFSSSSSASGVHAAPTIQTLQARVQKLKQAIKIKEDRVQGGDDDKLEVLAGKWKSVGREVAWLVWDTVRDLEPGKTVGMLPAKGGWDEGENPFGGGGNGRVKRVGGGEGWGYDGGKGGGGSGWGISSGWGWDEKGEQGEGEEGAEGMEVEEDEQEVPEHTLGTMLRHMGIDPETLGWDEDEGDFVGDA</sequence>
<evidence type="ECO:0000313" key="1">
    <source>
        <dbReference type="EMBL" id="KAI0092158.1"/>
    </source>
</evidence>
<dbReference type="Proteomes" id="UP001055072">
    <property type="component" value="Unassembled WGS sequence"/>
</dbReference>
<evidence type="ECO:0000313" key="2">
    <source>
        <dbReference type="Proteomes" id="UP001055072"/>
    </source>
</evidence>
<organism evidence="1 2">
    <name type="scientific">Irpex rosettiformis</name>
    <dbReference type="NCBI Taxonomy" id="378272"/>
    <lineage>
        <taxon>Eukaryota</taxon>
        <taxon>Fungi</taxon>
        <taxon>Dikarya</taxon>
        <taxon>Basidiomycota</taxon>
        <taxon>Agaricomycotina</taxon>
        <taxon>Agaricomycetes</taxon>
        <taxon>Polyporales</taxon>
        <taxon>Irpicaceae</taxon>
        <taxon>Irpex</taxon>
    </lineage>
</organism>
<keyword evidence="2" id="KW-1185">Reference proteome</keyword>
<accession>A0ACB8UCW2</accession>
<protein>
    <submittedName>
        <fullName evidence="1">Uncharacterized protein</fullName>
    </submittedName>
</protein>
<proteinExistence type="predicted"/>
<comment type="caution">
    <text evidence="1">The sequence shown here is derived from an EMBL/GenBank/DDBJ whole genome shotgun (WGS) entry which is preliminary data.</text>
</comment>
<reference evidence="1" key="1">
    <citation type="journal article" date="2021" name="Environ. Microbiol.">
        <title>Gene family expansions and transcriptome signatures uncover fungal adaptations to wood decay.</title>
        <authorList>
            <person name="Hage H."/>
            <person name="Miyauchi S."/>
            <person name="Viragh M."/>
            <person name="Drula E."/>
            <person name="Min B."/>
            <person name="Chaduli D."/>
            <person name="Navarro D."/>
            <person name="Favel A."/>
            <person name="Norest M."/>
            <person name="Lesage-Meessen L."/>
            <person name="Balint B."/>
            <person name="Merenyi Z."/>
            <person name="de Eugenio L."/>
            <person name="Morin E."/>
            <person name="Martinez A.T."/>
            <person name="Baldrian P."/>
            <person name="Stursova M."/>
            <person name="Martinez M.J."/>
            <person name="Novotny C."/>
            <person name="Magnuson J.K."/>
            <person name="Spatafora J.W."/>
            <person name="Maurice S."/>
            <person name="Pangilinan J."/>
            <person name="Andreopoulos W."/>
            <person name="LaButti K."/>
            <person name="Hundley H."/>
            <person name="Na H."/>
            <person name="Kuo A."/>
            <person name="Barry K."/>
            <person name="Lipzen A."/>
            <person name="Henrissat B."/>
            <person name="Riley R."/>
            <person name="Ahrendt S."/>
            <person name="Nagy L.G."/>
            <person name="Grigoriev I.V."/>
            <person name="Martin F."/>
            <person name="Rosso M.N."/>
        </authorList>
    </citation>
    <scope>NUCLEOTIDE SEQUENCE</scope>
    <source>
        <strain evidence="1">CBS 384.51</strain>
    </source>
</reference>
<dbReference type="EMBL" id="MU274904">
    <property type="protein sequence ID" value="KAI0092158.1"/>
    <property type="molecule type" value="Genomic_DNA"/>
</dbReference>
<gene>
    <name evidence="1" type="ORF">BDY19DRAFT_583022</name>
</gene>
<name>A0ACB8UCW2_9APHY</name>